<sequence>MQRKISKPSLLLFIVLVGFPQISETIYTPSLPDIAHHLGAGNNAIQLTLSIYFLGFAFGVYCWGRLSDSIGRRPAMLWGILVYGLGSLGCYLSGSAEWLWVSRFIQAFGASTGSVVTQTILRETVDGAKRHAVFAQISAALAFTPAIGPLIGGWVDQSLGFRAVFFTLVILSAAVLTYTWISLPETRVQAASRINTFSVVKRLLFDRRVWGFGFLIGATNGILFSYYAEAPFIFIEFFQMRPASFGFFGIFVAMSSILGALLSKRLLTMLKAERIILLGTFITTVGALCLTGFALRGIADALTDLVLMVACIFIILLGIGMAIPNCLSLALIHYGDVLGTAGAIFGLGYYVVVSLITSGMSFLHDGSLVAMPLYFLGLAAVMVFVSGKLARQARSSSS</sequence>
<comment type="similarity">
    <text evidence="2 8">Belongs to the major facilitator superfamily. Bcr/CmlA family.</text>
</comment>
<dbReference type="InterPro" id="IPR036259">
    <property type="entry name" value="MFS_trans_sf"/>
</dbReference>
<evidence type="ECO:0000259" key="9">
    <source>
        <dbReference type="PROSITE" id="PS50850"/>
    </source>
</evidence>
<feature type="transmembrane region" description="Helical" evidence="8">
    <location>
        <begin position="133"/>
        <end position="155"/>
    </location>
</feature>
<feature type="transmembrane region" description="Helical" evidence="8">
    <location>
        <begin position="305"/>
        <end position="332"/>
    </location>
</feature>
<feature type="transmembrane region" description="Helical" evidence="8">
    <location>
        <begin position="275"/>
        <end position="299"/>
    </location>
</feature>
<accession>A0A385TNE3</accession>
<dbReference type="Proteomes" id="UP000266552">
    <property type="component" value="Chromosome"/>
</dbReference>
<dbReference type="InterPro" id="IPR050189">
    <property type="entry name" value="MFS_Efflux_Transporters"/>
</dbReference>
<evidence type="ECO:0000256" key="3">
    <source>
        <dbReference type="ARBA" id="ARBA00022448"/>
    </source>
</evidence>
<dbReference type="PANTHER" id="PTHR43124">
    <property type="entry name" value="PURINE EFFLUX PUMP PBUE"/>
    <property type="match status" value="1"/>
</dbReference>
<gene>
    <name evidence="10" type="ORF">D5F53_04975</name>
</gene>
<organism evidence="10 11">
    <name type="scientific">Paenibacillus lautus</name>
    <name type="common">Bacillus lautus</name>
    <dbReference type="NCBI Taxonomy" id="1401"/>
    <lineage>
        <taxon>Bacteria</taxon>
        <taxon>Bacillati</taxon>
        <taxon>Bacillota</taxon>
        <taxon>Bacilli</taxon>
        <taxon>Bacillales</taxon>
        <taxon>Paenibacillaceae</taxon>
        <taxon>Paenibacillus</taxon>
    </lineage>
</organism>
<feature type="transmembrane region" description="Helical" evidence="8">
    <location>
        <begin position="161"/>
        <end position="183"/>
    </location>
</feature>
<evidence type="ECO:0000313" key="10">
    <source>
        <dbReference type="EMBL" id="AYB42675.1"/>
    </source>
</evidence>
<keyword evidence="4 8" id="KW-1003">Cell membrane</keyword>
<evidence type="ECO:0000256" key="7">
    <source>
        <dbReference type="ARBA" id="ARBA00023136"/>
    </source>
</evidence>
<proteinExistence type="inferred from homology"/>
<keyword evidence="3 8" id="KW-0813">Transport</keyword>
<feature type="domain" description="Major facilitator superfamily (MFS) profile" evidence="9">
    <location>
        <begin position="9"/>
        <end position="394"/>
    </location>
</feature>
<comment type="caution">
    <text evidence="8">Lacks conserved residue(s) required for the propagation of feature annotation.</text>
</comment>
<dbReference type="CDD" id="cd17320">
    <property type="entry name" value="MFS_MdfA_MDR_like"/>
    <property type="match status" value="1"/>
</dbReference>
<dbReference type="InterPro" id="IPR020846">
    <property type="entry name" value="MFS_dom"/>
</dbReference>
<dbReference type="Pfam" id="PF07690">
    <property type="entry name" value="MFS_1"/>
    <property type="match status" value="1"/>
</dbReference>
<dbReference type="PANTHER" id="PTHR43124:SF3">
    <property type="entry name" value="CHLORAMPHENICOL EFFLUX PUMP RV0191"/>
    <property type="match status" value="1"/>
</dbReference>
<dbReference type="PRINTS" id="PR01036">
    <property type="entry name" value="TCRTETB"/>
</dbReference>
<keyword evidence="11" id="KW-1185">Reference proteome</keyword>
<evidence type="ECO:0000256" key="4">
    <source>
        <dbReference type="ARBA" id="ARBA00022475"/>
    </source>
</evidence>
<keyword evidence="5 8" id="KW-0812">Transmembrane</keyword>
<feature type="transmembrane region" description="Helical" evidence="8">
    <location>
        <begin position="100"/>
        <end position="121"/>
    </location>
</feature>
<evidence type="ECO:0000256" key="1">
    <source>
        <dbReference type="ARBA" id="ARBA00004651"/>
    </source>
</evidence>
<dbReference type="InterPro" id="IPR011701">
    <property type="entry name" value="MFS"/>
</dbReference>
<feature type="transmembrane region" description="Helical" evidence="8">
    <location>
        <begin position="44"/>
        <end position="63"/>
    </location>
</feature>
<evidence type="ECO:0000256" key="2">
    <source>
        <dbReference type="ARBA" id="ARBA00006236"/>
    </source>
</evidence>
<dbReference type="Gene3D" id="1.20.1720.10">
    <property type="entry name" value="Multidrug resistance protein D"/>
    <property type="match status" value="1"/>
</dbReference>
<evidence type="ECO:0000256" key="6">
    <source>
        <dbReference type="ARBA" id="ARBA00022989"/>
    </source>
</evidence>
<dbReference type="GO" id="GO:1990961">
    <property type="term" value="P:xenobiotic detoxification by transmembrane export across the plasma membrane"/>
    <property type="evidence" value="ECO:0007669"/>
    <property type="project" value="InterPro"/>
</dbReference>
<evidence type="ECO:0000256" key="5">
    <source>
        <dbReference type="ARBA" id="ARBA00022692"/>
    </source>
</evidence>
<keyword evidence="7 8" id="KW-0472">Membrane</keyword>
<dbReference type="InterPro" id="IPR004812">
    <property type="entry name" value="Efflux_drug-R_Bcr/CmlA"/>
</dbReference>
<dbReference type="AlphaFoldDB" id="A0A385TNE3"/>
<dbReference type="GO" id="GO:0042910">
    <property type="term" value="F:xenobiotic transmembrane transporter activity"/>
    <property type="evidence" value="ECO:0007669"/>
    <property type="project" value="InterPro"/>
</dbReference>
<dbReference type="NCBIfam" id="TIGR00710">
    <property type="entry name" value="efflux_Bcr_CflA"/>
    <property type="match status" value="1"/>
</dbReference>
<feature type="transmembrane region" description="Helical" evidence="8">
    <location>
        <begin position="369"/>
        <end position="390"/>
    </location>
</feature>
<feature type="transmembrane region" description="Helical" evidence="8">
    <location>
        <begin position="75"/>
        <end position="94"/>
    </location>
</feature>
<name>A0A385TNE3_PAELA</name>
<dbReference type="KEGG" id="plw:D5F53_04975"/>
<dbReference type="SUPFAM" id="SSF103473">
    <property type="entry name" value="MFS general substrate transporter"/>
    <property type="match status" value="1"/>
</dbReference>
<dbReference type="PROSITE" id="PS50850">
    <property type="entry name" value="MFS"/>
    <property type="match status" value="1"/>
</dbReference>
<comment type="subcellular location">
    <subcellularLocation>
        <location evidence="1 8">Cell membrane</location>
        <topology evidence="1 8">Multi-pass membrane protein</topology>
    </subcellularLocation>
</comment>
<keyword evidence="6 8" id="KW-1133">Transmembrane helix</keyword>
<dbReference type="RefSeq" id="WP_119846772.1">
    <property type="nucleotide sequence ID" value="NZ_CP032412.1"/>
</dbReference>
<reference evidence="10 11" key="1">
    <citation type="submission" date="2018-09" db="EMBL/GenBank/DDBJ databases">
        <title>Genome Sequence of Paenibacillus lautus Strain E7593-69, Azo Dye-Degrading Bacteria, Isolated from Commercial Tattoo Inks.</title>
        <authorList>
            <person name="Nho S.W."/>
            <person name="Kim S.-J."/>
            <person name="Kweon O."/>
            <person name="Cerniglia C.E."/>
        </authorList>
    </citation>
    <scope>NUCLEOTIDE SEQUENCE [LARGE SCALE GENOMIC DNA]</scope>
    <source>
        <strain evidence="10 11">E7593-69</strain>
    </source>
</reference>
<protein>
    <recommendedName>
        <fullName evidence="8">Bcr/CflA family efflux transporter</fullName>
    </recommendedName>
</protein>
<dbReference type="EMBL" id="CP032412">
    <property type="protein sequence ID" value="AYB42675.1"/>
    <property type="molecule type" value="Genomic_DNA"/>
</dbReference>
<dbReference type="FunFam" id="1.20.1720.10:FF:000005">
    <property type="entry name" value="Bcr/CflA family efflux transporter"/>
    <property type="match status" value="1"/>
</dbReference>
<feature type="transmembrane region" description="Helical" evidence="8">
    <location>
        <begin position="209"/>
        <end position="228"/>
    </location>
</feature>
<evidence type="ECO:0000256" key="8">
    <source>
        <dbReference type="RuleBase" id="RU365088"/>
    </source>
</evidence>
<evidence type="ECO:0000313" key="11">
    <source>
        <dbReference type="Proteomes" id="UP000266552"/>
    </source>
</evidence>
<dbReference type="GO" id="GO:0005886">
    <property type="term" value="C:plasma membrane"/>
    <property type="evidence" value="ECO:0007669"/>
    <property type="project" value="UniProtKB-SubCell"/>
</dbReference>
<feature type="transmembrane region" description="Helical" evidence="8">
    <location>
        <begin position="243"/>
        <end position="263"/>
    </location>
</feature>